<dbReference type="AlphaFoldDB" id="A0A4V1ERJ5"/>
<name>A0A4V1ERJ5_9BACT</name>
<dbReference type="KEGG" id="dax:FDQ92_06530"/>
<keyword evidence="2" id="KW-1185">Reference proteome</keyword>
<dbReference type="RefSeq" id="WP_137423830.1">
    <property type="nucleotide sequence ID" value="NZ_CP040098.1"/>
</dbReference>
<protein>
    <submittedName>
        <fullName evidence="1">Uncharacterized protein</fullName>
    </submittedName>
</protein>
<reference evidence="1 2" key="2">
    <citation type="submission" date="2019-05" db="EMBL/GenBank/DDBJ databases">
        <authorList>
            <person name="Suflita J.M."/>
            <person name="Marks C.R."/>
        </authorList>
    </citation>
    <scope>NUCLEOTIDE SEQUENCE [LARGE SCALE GENOMIC DNA]</scope>
    <source>
        <strain evidence="1 2">ALDC</strain>
    </source>
</reference>
<evidence type="ECO:0000313" key="1">
    <source>
        <dbReference type="EMBL" id="QCQ21861.1"/>
    </source>
</evidence>
<sequence length="108" mass="12491">MDEKVTAVYLMVRRNELLPEDRGSYERPLAEQKAACIQFIKEKTGASDSWEPLAFYHKRGDLLLDIERERVKRIIVQDKNRLAATLEELEGILFELRMAGVELLAVTE</sequence>
<accession>A0A4V1ERJ5</accession>
<dbReference type="OrthoDB" id="5518275at2"/>
<reference evidence="1 2" key="1">
    <citation type="submission" date="2019-05" db="EMBL/GenBank/DDBJ databases">
        <title>The Complete Genome Sequence of the n-alkane-degrading Desulfoglaeba alkanexedens ALDC reveals multiple alkylsuccinate synthase gene clusters.</title>
        <authorList>
            <person name="Callaghan A.V."/>
            <person name="Davidova I.A."/>
            <person name="Duncan K.E."/>
            <person name="Morris B."/>
            <person name="McInerney M.J."/>
        </authorList>
    </citation>
    <scope>NUCLEOTIDE SEQUENCE [LARGE SCALE GENOMIC DNA]</scope>
    <source>
        <strain evidence="1 2">ALDC</strain>
    </source>
</reference>
<dbReference type="EMBL" id="CP040098">
    <property type="protein sequence ID" value="QCQ21861.1"/>
    <property type="molecule type" value="Genomic_DNA"/>
</dbReference>
<organism evidence="1 2">
    <name type="scientific">Desulfoglaeba alkanexedens ALDC</name>
    <dbReference type="NCBI Taxonomy" id="980445"/>
    <lineage>
        <taxon>Bacteria</taxon>
        <taxon>Pseudomonadati</taxon>
        <taxon>Thermodesulfobacteriota</taxon>
        <taxon>Syntrophobacteria</taxon>
        <taxon>Syntrophobacterales</taxon>
        <taxon>Syntrophobacteraceae</taxon>
        <taxon>Desulfoglaeba</taxon>
    </lineage>
</organism>
<proteinExistence type="predicted"/>
<evidence type="ECO:0000313" key="2">
    <source>
        <dbReference type="Proteomes" id="UP000298602"/>
    </source>
</evidence>
<gene>
    <name evidence="1" type="ORF">FDQ92_06530</name>
</gene>
<dbReference type="Proteomes" id="UP000298602">
    <property type="component" value="Chromosome"/>
</dbReference>